<evidence type="ECO:0000313" key="3">
    <source>
        <dbReference type="Proteomes" id="UP000735302"/>
    </source>
</evidence>
<gene>
    <name evidence="2" type="ORF">PoB_002424200</name>
</gene>
<evidence type="ECO:0000256" key="1">
    <source>
        <dbReference type="SAM" id="MobiDB-lite"/>
    </source>
</evidence>
<keyword evidence="3" id="KW-1185">Reference proteome</keyword>
<comment type="caution">
    <text evidence="2">The sequence shown here is derived from an EMBL/GenBank/DDBJ whole genome shotgun (WGS) entry which is preliminary data.</text>
</comment>
<organism evidence="2 3">
    <name type="scientific">Plakobranchus ocellatus</name>
    <dbReference type="NCBI Taxonomy" id="259542"/>
    <lineage>
        <taxon>Eukaryota</taxon>
        <taxon>Metazoa</taxon>
        <taxon>Spiralia</taxon>
        <taxon>Lophotrochozoa</taxon>
        <taxon>Mollusca</taxon>
        <taxon>Gastropoda</taxon>
        <taxon>Heterobranchia</taxon>
        <taxon>Euthyneura</taxon>
        <taxon>Panpulmonata</taxon>
        <taxon>Sacoglossa</taxon>
        <taxon>Placobranchoidea</taxon>
        <taxon>Plakobranchidae</taxon>
        <taxon>Plakobranchus</taxon>
    </lineage>
</organism>
<evidence type="ECO:0000313" key="2">
    <source>
        <dbReference type="EMBL" id="GFN97736.1"/>
    </source>
</evidence>
<reference evidence="2 3" key="1">
    <citation type="journal article" date="2021" name="Elife">
        <title>Chloroplast acquisition without the gene transfer in kleptoplastic sea slugs, Plakobranchus ocellatus.</title>
        <authorList>
            <person name="Maeda T."/>
            <person name="Takahashi S."/>
            <person name="Yoshida T."/>
            <person name="Shimamura S."/>
            <person name="Takaki Y."/>
            <person name="Nagai Y."/>
            <person name="Toyoda A."/>
            <person name="Suzuki Y."/>
            <person name="Arimoto A."/>
            <person name="Ishii H."/>
            <person name="Satoh N."/>
            <person name="Nishiyama T."/>
            <person name="Hasebe M."/>
            <person name="Maruyama T."/>
            <person name="Minagawa J."/>
            <person name="Obokata J."/>
            <person name="Shigenobu S."/>
        </authorList>
    </citation>
    <scope>NUCLEOTIDE SEQUENCE [LARGE SCALE GENOMIC DNA]</scope>
</reference>
<sequence length="100" mass="11643">MERQDCRSGDFPSVPEGQGCSNCEKMSQSINAPGIRRVIPVKDEDFVYIVGGRFRKRRYQGHNFLLQVFLQVHRLLALWQTLHTDMKDGFLVKKKSKFID</sequence>
<proteinExistence type="predicted"/>
<dbReference type="EMBL" id="BLXT01002806">
    <property type="protein sequence ID" value="GFN97736.1"/>
    <property type="molecule type" value="Genomic_DNA"/>
</dbReference>
<feature type="region of interest" description="Disordered" evidence="1">
    <location>
        <begin position="1"/>
        <end position="22"/>
    </location>
</feature>
<protein>
    <submittedName>
        <fullName evidence="2">Uncharacterized protein</fullName>
    </submittedName>
</protein>
<dbReference type="Proteomes" id="UP000735302">
    <property type="component" value="Unassembled WGS sequence"/>
</dbReference>
<name>A0AAV3ZSW7_9GAST</name>
<accession>A0AAV3ZSW7</accession>
<dbReference type="AlphaFoldDB" id="A0AAV3ZSW7"/>